<sequence length="382" mass="42012">MSNLSLPPASDSEGKPPGWRHWWNRTNMPGSSCSAPRDDQEQEWDAVADDEPEEEGDAVADDGQDEEEEEDEEAMWTQLEVEEATATKKEARAHAKAKAETRPACSGVRFSRYKNPAARAHRRSVAVAADMSAAGDSRDLQKLAPLEAILFDIDGTLCDSDPFHFLAFRDLLQQVGFNGGVPITEEFYSANISGWHNDALASKLFPELDHDKAMEFMDQKEALFRKLAARELKGLDGLQDMCKWIEDRNLKRAAVTNAPRANGELVLSLLGLTTFFPVLVIGSECERAKPSPDPYLKALKLIGASPDHTFIFEDSASGIRAGVAAGVAVVGLTTGNPEKVLRDAGASLLIEDFRDPKLLDMLQVLDRAAAEKCTMRNLRHHP</sequence>
<dbReference type="InterPro" id="IPR036412">
    <property type="entry name" value="HAD-like_sf"/>
</dbReference>
<organism evidence="6 7">
    <name type="scientific">Lolium multiflorum</name>
    <name type="common">Italian ryegrass</name>
    <name type="synonym">Lolium perenne subsp. multiflorum</name>
    <dbReference type="NCBI Taxonomy" id="4521"/>
    <lineage>
        <taxon>Eukaryota</taxon>
        <taxon>Viridiplantae</taxon>
        <taxon>Streptophyta</taxon>
        <taxon>Embryophyta</taxon>
        <taxon>Tracheophyta</taxon>
        <taxon>Spermatophyta</taxon>
        <taxon>Magnoliopsida</taxon>
        <taxon>Liliopsida</taxon>
        <taxon>Poales</taxon>
        <taxon>Poaceae</taxon>
        <taxon>BOP clade</taxon>
        <taxon>Pooideae</taxon>
        <taxon>Poodae</taxon>
        <taxon>Poeae</taxon>
        <taxon>Poeae Chloroplast Group 2 (Poeae type)</taxon>
        <taxon>Loliodinae</taxon>
        <taxon>Loliinae</taxon>
        <taxon>Lolium</taxon>
    </lineage>
</organism>
<accession>A0AAD8TXN9</accession>
<evidence type="ECO:0000256" key="3">
    <source>
        <dbReference type="ARBA" id="ARBA00022842"/>
    </source>
</evidence>
<evidence type="ECO:0000256" key="1">
    <source>
        <dbReference type="ARBA" id="ARBA00001946"/>
    </source>
</evidence>
<dbReference type="CDD" id="cd07505">
    <property type="entry name" value="HAD_BPGM-like"/>
    <property type="match status" value="1"/>
</dbReference>
<dbReference type="NCBIfam" id="TIGR01509">
    <property type="entry name" value="HAD-SF-IA-v3"/>
    <property type="match status" value="1"/>
</dbReference>
<dbReference type="Pfam" id="PF13419">
    <property type="entry name" value="HAD_2"/>
    <property type="match status" value="1"/>
</dbReference>
<reference evidence="6" key="1">
    <citation type="submission" date="2023-07" db="EMBL/GenBank/DDBJ databases">
        <title>A chromosome-level genome assembly of Lolium multiflorum.</title>
        <authorList>
            <person name="Chen Y."/>
            <person name="Copetti D."/>
            <person name="Kolliker R."/>
            <person name="Studer B."/>
        </authorList>
    </citation>
    <scope>NUCLEOTIDE SEQUENCE</scope>
    <source>
        <strain evidence="6">02402/16</strain>
        <tissue evidence="6">Leaf</tissue>
    </source>
</reference>
<dbReference type="EMBL" id="JAUUTY010000001">
    <property type="protein sequence ID" value="KAK1696036.1"/>
    <property type="molecule type" value="Genomic_DNA"/>
</dbReference>
<dbReference type="InterPro" id="IPR006439">
    <property type="entry name" value="HAD-SF_hydro_IA"/>
</dbReference>
<comment type="cofactor">
    <cofactor evidence="1">
        <name>Mg(2+)</name>
        <dbReference type="ChEBI" id="CHEBI:18420"/>
    </cofactor>
</comment>
<feature type="compositionally biased region" description="Polar residues" evidence="5">
    <location>
        <begin position="24"/>
        <end position="34"/>
    </location>
</feature>
<keyword evidence="4" id="KW-0119">Carbohydrate metabolism</keyword>
<dbReference type="Gene3D" id="3.40.50.1000">
    <property type="entry name" value="HAD superfamily/HAD-like"/>
    <property type="match status" value="1"/>
</dbReference>
<dbReference type="Proteomes" id="UP001231189">
    <property type="component" value="Unassembled WGS sequence"/>
</dbReference>
<keyword evidence="3" id="KW-0460">Magnesium</keyword>
<dbReference type="InterPro" id="IPR051600">
    <property type="entry name" value="Beta-PGM-like"/>
</dbReference>
<evidence type="ECO:0000256" key="5">
    <source>
        <dbReference type="SAM" id="MobiDB-lite"/>
    </source>
</evidence>
<feature type="compositionally biased region" description="Acidic residues" evidence="5">
    <location>
        <begin position="40"/>
        <end position="74"/>
    </location>
</feature>
<proteinExistence type="predicted"/>
<dbReference type="PANTHER" id="PTHR46193">
    <property type="entry name" value="6-PHOSPHOGLUCONATE PHOSPHATASE"/>
    <property type="match status" value="1"/>
</dbReference>
<keyword evidence="2" id="KW-0479">Metal-binding</keyword>
<protein>
    <recommendedName>
        <fullName evidence="8">Haloacid dehalogenase-like hydrolase domain-containing protein Sgpp</fullName>
    </recommendedName>
</protein>
<dbReference type="GO" id="GO:0046872">
    <property type="term" value="F:metal ion binding"/>
    <property type="evidence" value="ECO:0007669"/>
    <property type="project" value="UniProtKB-KW"/>
</dbReference>
<evidence type="ECO:0000313" key="6">
    <source>
        <dbReference type="EMBL" id="KAK1696036.1"/>
    </source>
</evidence>
<dbReference type="InterPro" id="IPR023214">
    <property type="entry name" value="HAD_sf"/>
</dbReference>
<dbReference type="SFLD" id="SFLDS00003">
    <property type="entry name" value="Haloacid_Dehalogenase"/>
    <property type="match status" value="1"/>
</dbReference>
<dbReference type="SFLD" id="SFLDG01129">
    <property type="entry name" value="C1.5:_HAD__Beta-PGM__Phosphata"/>
    <property type="match status" value="1"/>
</dbReference>
<dbReference type="SUPFAM" id="SSF56784">
    <property type="entry name" value="HAD-like"/>
    <property type="match status" value="1"/>
</dbReference>
<evidence type="ECO:0000313" key="7">
    <source>
        <dbReference type="Proteomes" id="UP001231189"/>
    </source>
</evidence>
<dbReference type="PANTHER" id="PTHR46193:SF18">
    <property type="entry name" value="HEXITOL PHOSPHATASE B"/>
    <property type="match status" value="1"/>
</dbReference>
<dbReference type="GO" id="GO:0003824">
    <property type="term" value="F:catalytic activity"/>
    <property type="evidence" value="ECO:0007669"/>
    <property type="project" value="UniProtKB-ARBA"/>
</dbReference>
<keyword evidence="7" id="KW-1185">Reference proteome</keyword>
<dbReference type="SFLD" id="SFLDG01135">
    <property type="entry name" value="C1.5.6:_HAD__Beta-PGM__Phospha"/>
    <property type="match status" value="1"/>
</dbReference>
<gene>
    <name evidence="6" type="ORF">QYE76_012733</name>
</gene>
<evidence type="ECO:0000256" key="4">
    <source>
        <dbReference type="ARBA" id="ARBA00023277"/>
    </source>
</evidence>
<evidence type="ECO:0008006" key="8">
    <source>
        <dbReference type="Google" id="ProtNLM"/>
    </source>
</evidence>
<dbReference type="Gene3D" id="1.10.150.240">
    <property type="entry name" value="Putative phosphatase, domain 2"/>
    <property type="match status" value="1"/>
</dbReference>
<name>A0AAD8TXN9_LOLMU</name>
<dbReference type="AlphaFoldDB" id="A0AAD8TXN9"/>
<dbReference type="InterPro" id="IPR023198">
    <property type="entry name" value="PGP-like_dom2"/>
</dbReference>
<dbReference type="InterPro" id="IPR041492">
    <property type="entry name" value="HAD_2"/>
</dbReference>
<feature type="region of interest" description="Disordered" evidence="5">
    <location>
        <begin position="1"/>
        <end position="74"/>
    </location>
</feature>
<evidence type="ECO:0000256" key="2">
    <source>
        <dbReference type="ARBA" id="ARBA00022723"/>
    </source>
</evidence>
<comment type="caution">
    <text evidence="6">The sequence shown here is derived from an EMBL/GenBank/DDBJ whole genome shotgun (WGS) entry which is preliminary data.</text>
</comment>